<evidence type="ECO:0000313" key="1">
    <source>
        <dbReference type="EMBL" id="RMO37748.1"/>
    </source>
</evidence>
<organism evidence="1 2">
    <name type="scientific">Pseudomonas savastanoi pv. glycinea</name>
    <name type="common">Pseudomonas syringae pv. glycinea</name>
    <dbReference type="NCBI Taxonomy" id="318"/>
    <lineage>
        <taxon>Bacteria</taxon>
        <taxon>Pseudomonadati</taxon>
        <taxon>Pseudomonadota</taxon>
        <taxon>Gammaproteobacteria</taxon>
        <taxon>Pseudomonadales</taxon>
        <taxon>Pseudomonadaceae</taxon>
        <taxon>Pseudomonas</taxon>
    </lineage>
</organism>
<comment type="caution">
    <text evidence="1">The sequence shown here is derived from an EMBL/GenBank/DDBJ whole genome shotgun (WGS) entry which is preliminary data.</text>
</comment>
<accession>A0A3M3UX22</accession>
<name>A0A3M3UX22_PSESG</name>
<dbReference type="Proteomes" id="UP000273536">
    <property type="component" value="Unassembled WGS sequence"/>
</dbReference>
<proteinExistence type="predicted"/>
<evidence type="ECO:0000313" key="2">
    <source>
        <dbReference type="Proteomes" id="UP000273536"/>
    </source>
</evidence>
<dbReference type="AlphaFoldDB" id="A0A3M3UX22"/>
<sequence length="141" mass="15055">MRGSSHLEPKVGSTARCSVPPSALCAMVCRVALRIRPSAAASSCWYKAPAVVSSIRLPSRLNSSTSSWASSACTWRLTALWVKASSSAALVKLPCRAAASKASNKDMEGVSLLVFIHKTHGKTASFTFALKHDTPENHDNR</sequence>
<protein>
    <submittedName>
        <fullName evidence="1">Uncharacterized protein</fullName>
    </submittedName>
</protein>
<gene>
    <name evidence="1" type="ORF">ALQ42_103100</name>
</gene>
<dbReference type="EMBL" id="RBPS01000135">
    <property type="protein sequence ID" value="RMO37748.1"/>
    <property type="molecule type" value="Genomic_DNA"/>
</dbReference>
<reference evidence="1 2" key="1">
    <citation type="submission" date="2018-08" db="EMBL/GenBank/DDBJ databases">
        <title>Recombination of ecologically and evolutionarily significant loci maintains genetic cohesion in the Pseudomonas syringae species complex.</title>
        <authorList>
            <person name="Dillon M."/>
            <person name="Thakur S."/>
            <person name="Almeida R.N.D."/>
            <person name="Weir B.S."/>
            <person name="Guttman D.S."/>
        </authorList>
    </citation>
    <scope>NUCLEOTIDE SEQUENCE [LARGE SCALE GENOMIC DNA]</scope>
    <source>
        <strain evidence="1 2">ICMP 6372</strain>
    </source>
</reference>